<evidence type="ECO:0000313" key="1">
    <source>
        <dbReference type="EMBL" id="MDH1505244.1"/>
    </source>
</evidence>
<comment type="caution">
    <text evidence="1">The sequence shown here is derived from an EMBL/GenBank/DDBJ whole genome shotgun (WGS) entry which is preliminary data.</text>
</comment>
<evidence type="ECO:0000313" key="2">
    <source>
        <dbReference type="Proteomes" id="UP001161704"/>
    </source>
</evidence>
<dbReference type="RefSeq" id="WP_279982685.1">
    <property type="nucleotide sequence ID" value="NZ_JAOCIZ010000029.1"/>
</dbReference>
<reference evidence="1" key="1">
    <citation type="submission" date="2022-09" db="EMBL/GenBank/DDBJ databases">
        <title>Intensive care unit water sources are persistently colonized with multi-drug resistant bacteria and are the site of extensive horizontal gene transfer of antibiotic resistance genes.</title>
        <authorList>
            <person name="Diorio-Toth L."/>
        </authorList>
    </citation>
    <scope>NUCLEOTIDE SEQUENCE</scope>
    <source>
        <strain evidence="1">GD03710</strain>
    </source>
</reference>
<organism evidence="1 2">
    <name type="scientific">Aeromonas caviae</name>
    <name type="common">Aeromonas punctata</name>
    <dbReference type="NCBI Taxonomy" id="648"/>
    <lineage>
        <taxon>Bacteria</taxon>
        <taxon>Pseudomonadati</taxon>
        <taxon>Pseudomonadota</taxon>
        <taxon>Gammaproteobacteria</taxon>
        <taxon>Aeromonadales</taxon>
        <taxon>Aeromonadaceae</taxon>
        <taxon>Aeromonas</taxon>
    </lineage>
</organism>
<protein>
    <submittedName>
        <fullName evidence="1">Uncharacterized protein</fullName>
    </submittedName>
</protein>
<dbReference type="Proteomes" id="UP001161704">
    <property type="component" value="Unassembled WGS sequence"/>
</dbReference>
<sequence length="63" mass="7054">MTLTPGKTHLTALDILIELRCWLADNVEMQAEPAIVAHMSNGYLLTQSDCVEAIDVLLHQLRH</sequence>
<gene>
    <name evidence="1" type="ORF">N5I20_09260</name>
</gene>
<name>A0AA42R7S8_AERCA</name>
<accession>A0AA42R7S8</accession>
<dbReference type="EMBL" id="JAOCIZ010000029">
    <property type="protein sequence ID" value="MDH1505244.1"/>
    <property type="molecule type" value="Genomic_DNA"/>
</dbReference>
<dbReference type="AlphaFoldDB" id="A0AA42R7S8"/>
<proteinExistence type="predicted"/>